<proteinExistence type="predicted"/>
<comment type="caution">
    <text evidence="1">The sequence shown here is derived from an EMBL/GenBank/DDBJ whole genome shotgun (WGS) entry which is preliminary data.</text>
</comment>
<dbReference type="EMBL" id="JBJIAB010000018">
    <property type="protein sequence ID" value="MFL0166292.1"/>
    <property type="molecule type" value="Genomic_DNA"/>
</dbReference>
<keyword evidence="2" id="KW-1185">Reference proteome</keyword>
<evidence type="ECO:0000313" key="2">
    <source>
        <dbReference type="Proteomes" id="UP001623600"/>
    </source>
</evidence>
<accession>A0ABW8S7V8</accession>
<protein>
    <submittedName>
        <fullName evidence="1">Uncharacterized protein</fullName>
    </submittedName>
</protein>
<dbReference type="Proteomes" id="UP001623600">
    <property type="component" value="Unassembled WGS sequence"/>
</dbReference>
<reference evidence="1 2" key="1">
    <citation type="submission" date="2024-11" db="EMBL/GenBank/DDBJ databases">
        <authorList>
            <person name="Heng Y.C."/>
            <person name="Lim A.C.H."/>
            <person name="Lee J.K.Y."/>
            <person name="Kittelmann S."/>
        </authorList>
    </citation>
    <scope>NUCLEOTIDE SEQUENCE [LARGE SCALE GENOMIC DNA]</scope>
    <source>
        <strain evidence="1 2">WILCCON 0112</strain>
    </source>
</reference>
<dbReference type="RefSeq" id="WP_181005983.1">
    <property type="nucleotide sequence ID" value="NZ_JBJIAB010000018.1"/>
</dbReference>
<gene>
    <name evidence="1" type="ORF">ACJDTP_14550</name>
</gene>
<evidence type="ECO:0000313" key="1">
    <source>
        <dbReference type="EMBL" id="MFL0166292.1"/>
    </source>
</evidence>
<sequence length="47" mass="5432">MINENCSCPNKNCERHGNCSSCIEFHKNTEVSVFCLRLKNTDNKLEK</sequence>
<organism evidence="1 2">
    <name type="scientific">Candidatus Clostridium helianthi</name>
    <dbReference type="NCBI Taxonomy" id="3381660"/>
    <lineage>
        <taxon>Bacteria</taxon>
        <taxon>Bacillati</taxon>
        <taxon>Bacillota</taxon>
        <taxon>Clostridia</taxon>
        <taxon>Eubacteriales</taxon>
        <taxon>Clostridiaceae</taxon>
        <taxon>Clostridium</taxon>
    </lineage>
</organism>
<name>A0ABW8S7V8_9CLOT</name>